<dbReference type="PANTHER" id="PTHR31444">
    <property type="entry name" value="OS11G0490100 PROTEIN"/>
    <property type="match status" value="1"/>
</dbReference>
<dbReference type="GO" id="GO:0016020">
    <property type="term" value="C:membrane"/>
    <property type="evidence" value="ECO:0007669"/>
    <property type="project" value="UniProtKB-SubCell"/>
</dbReference>
<dbReference type="AlphaFoldDB" id="A0A6T0AVE2"/>
<comment type="subcellular location">
    <subcellularLocation>
        <location evidence="2">Endomembrane system</location>
    </subcellularLocation>
    <subcellularLocation>
        <location evidence="1">Membrane</location>
        <topology evidence="1">Single-pass membrane protein</topology>
    </subcellularLocation>
</comment>
<dbReference type="EMBL" id="HBIZ01046977">
    <property type="protein sequence ID" value="CAE0777486.1"/>
    <property type="molecule type" value="Transcribed_RNA"/>
</dbReference>
<organism evidence="6">
    <name type="scientific">Chrysotila carterae</name>
    <name type="common">Marine alga</name>
    <name type="synonym">Syracosphaera carterae</name>
    <dbReference type="NCBI Taxonomy" id="13221"/>
    <lineage>
        <taxon>Eukaryota</taxon>
        <taxon>Haptista</taxon>
        <taxon>Haptophyta</taxon>
        <taxon>Prymnesiophyceae</taxon>
        <taxon>Isochrysidales</taxon>
        <taxon>Isochrysidaceae</taxon>
        <taxon>Chrysotila</taxon>
    </lineage>
</organism>
<name>A0A6T0AVE2_CHRCT</name>
<keyword evidence="4" id="KW-1133">Transmembrane helix</keyword>
<evidence type="ECO:0000256" key="2">
    <source>
        <dbReference type="ARBA" id="ARBA00004308"/>
    </source>
</evidence>
<evidence type="ECO:0000256" key="4">
    <source>
        <dbReference type="ARBA" id="ARBA00022989"/>
    </source>
</evidence>
<accession>A0A6T0AVE2</accession>
<evidence type="ECO:0000313" key="6">
    <source>
        <dbReference type="EMBL" id="CAE0777486.1"/>
    </source>
</evidence>
<sequence>MLNTHATHTCKPRIRGVQADTQPTHASRACKSRVVHSDRACSPRASVPRIVQTATGAPAGLFEQWWDVILVDAPMGFVPTEHPGRLAPIYMSASMLARQRARRPCAAVDVFVHDFDRRAEREWALTFLTPHSRLVNAADGLALQRAKQGGGTVDGAKYMAWFHSP</sequence>
<evidence type="ECO:0000313" key="7">
    <source>
        <dbReference type="EMBL" id="CAE0777487.1"/>
    </source>
</evidence>
<gene>
    <name evidence="6" type="ORF">PCAR00345_LOCUS30125</name>
    <name evidence="7" type="ORF">PCAR00345_LOCUS30126</name>
</gene>
<evidence type="ECO:0000256" key="5">
    <source>
        <dbReference type="ARBA" id="ARBA00023136"/>
    </source>
</evidence>
<protein>
    <submittedName>
        <fullName evidence="6">Uncharacterized protein</fullName>
    </submittedName>
</protein>
<dbReference type="GO" id="GO:0045492">
    <property type="term" value="P:xylan biosynthetic process"/>
    <property type="evidence" value="ECO:0007669"/>
    <property type="project" value="InterPro"/>
</dbReference>
<dbReference type="GO" id="GO:0012505">
    <property type="term" value="C:endomembrane system"/>
    <property type="evidence" value="ECO:0007669"/>
    <property type="project" value="UniProtKB-SubCell"/>
</dbReference>
<reference evidence="6" key="1">
    <citation type="submission" date="2021-01" db="EMBL/GenBank/DDBJ databases">
        <authorList>
            <person name="Corre E."/>
            <person name="Pelletier E."/>
            <person name="Niang G."/>
            <person name="Scheremetjew M."/>
            <person name="Finn R."/>
            <person name="Kale V."/>
            <person name="Holt S."/>
            <person name="Cochrane G."/>
            <person name="Meng A."/>
            <person name="Brown T."/>
            <person name="Cohen L."/>
        </authorList>
    </citation>
    <scope>NUCLEOTIDE SEQUENCE</scope>
    <source>
        <strain evidence="6">CCMP645</strain>
    </source>
</reference>
<evidence type="ECO:0000256" key="3">
    <source>
        <dbReference type="ARBA" id="ARBA00022692"/>
    </source>
</evidence>
<dbReference type="Pfam" id="PF21729">
    <property type="entry name" value="IRX15_IRX15L_GXM"/>
    <property type="match status" value="1"/>
</dbReference>
<keyword evidence="3" id="KW-0812">Transmembrane</keyword>
<dbReference type="InterPro" id="IPR006514">
    <property type="entry name" value="IRX15/GXM/AGM"/>
</dbReference>
<proteinExistence type="predicted"/>
<evidence type="ECO:0000256" key="1">
    <source>
        <dbReference type="ARBA" id="ARBA00004167"/>
    </source>
</evidence>
<keyword evidence="5" id="KW-0472">Membrane</keyword>
<dbReference type="EMBL" id="HBIZ01046978">
    <property type="protein sequence ID" value="CAE0777487.1"/>
    <property type="molecule type" value="Transcribed_RNA"/>
</dbReference>